<protein>
    <submittedName>
        <fullName evidence="2">Uncharacterized protein</fullName>
    </submittedName>
</protein>
<proteinExistence type="predicted"/>
<dbReference type="RefSeq" id="XP_062678795.1">
    <property type="nucleotide sequence ID" value="XM_062831108.1"/>
</dbReference>
<dbReference type="GeneID" id="87868262"/>
<feature type="non-terminal residue" evidence="2">
    <location>
        <position position="124"/>
    </location>
</feature>
<dbReference type="EMBL" id="JAUEPP010000007">
    <property type="protein sequence ID" value="KAK3339435.1"/>
    <property type="molecule type" value="Genomic_DNA"/>
</dbReference>
<feature type="transmembrane region" description="Helical" evidence="1">
    <location>
        <begin position="28"/>
        <end position="48"/>
    </location>
</feature>
<comment type="caution">
    <text evidence="2">The sequence shown here is derived from an EMBL/GenBank/DDBJ whole genome shotgun (WGS) entry which is preliminary data.</text>
</comment>
<evidence type="ECO:0000313" key="2">
    <source>
        <dbReference type="EMBL" id="KAK3339435.1"/>
    </source>
</evidence>
<keyword evidence="1" id="KW-0812">Transmembrane</keyword>
<keyword evidence="3" id="KW-1185">Reference proteome</keyword>
<keyword evidence="1" id="KW-1133">Transmembrane helix</keyword>
<dbReference type="Proteomes" id="UP001278500">
    <property type="component" value="Unassembled WGS sequence"/>
</dbReference>
<sequence length="124" mass="13540">ISSTSNNCHHQLLQDYPTNTRVNKNSRVLPFASVYILPFYAAAASVTLRQTGRLTSTGKHAPCSVLPCLPRTHPDQPIQALASDAALNFDQLNSLEQTVSLTSSSSPPDNKARPRIRSLIAPRF</sequence>
<keyword evidence="1" id="KW-0472">Membrane</keyword>
<evidence type="ECO:0000256" key="1">
    <source>
        <dbReference type="SAM" id="Phobius"/>
    </source>
</evidence>
<accession>A0AAE0J9K3</accession>
<organism evidence="2 3">
    <name type="scientific">Neurospora tetraspora</name>
    <dbReference type="NCBI Taxonomy" id="94610"/>
    <lineage>
        <taxon>Eukaryota</taxon>
        <taxon>Fungi</taxon>
        <taxon>Dikarya</taxon>
        <taxon>Ascomycota</taxon>
        <taxon>Pezizomycotina</taxon>
        <taxon>Sordariomycetes</taxon>
        <taxon>Sordariomycetidae</taxon>
        <taxon>Sordariales</taxon>
        <taxon>Sordariaceae</taxon>
        <taxon>Neurospora</taxon>
    </lineage>
</organism>
<feature type="non-terminal residue" evidence="2">
    <location>
        <position position="1"/>
    </location>
</feature>
<dbReference type="AlphaFoldDB" id="A0AAE0J9K3"/>
<reference evidence="2" key="1">
    <citation type="journal article" date="2023" name="Mol. Phylogenet. Evol.">
        <title>Genome-scale phylogeny and comparative genomics of the fungal order Sordariales.</title>
        <authorList>
            <person name="Hensen N."/>
            <person name="Bonometti L."/>
            <person name="Westerberg I."/>
            <person name="Brannstrom I.O."/>
            <person name="Guillou S."/>
            <person name="Cros-Aarteil S."/>
            <person name="Calhoun S."/>
            <person name="Haridas S."/>
            <person name="Kuo A."/>
            <person name="Mondo S."/>
            <person name="Pangilinan J."/>
            <person name="Riley R."/>
            <person name="LaButti K."/>
            <person name="Andreopoulos B."/>
            <person name="Lipzen A."/>
            <person name="Chen C."/>
            <person name="Yan M."/>
            <person name="Daum C."/>
            <person name="Ng V."/>
            <person name="Clum A."/>
            <person name="Steindorff A."/>
            <person name="Ohm R.A."/>
            <person name="Martin F."/>
            <person name="Silar P."/>
            <person name="Natvig D.O."/>
            <person name="Lalanne C."/>
            <person name="Gautier V."/>
            <person name="Ament-Velasquez S.L."/>
            <person name="Kruys A."/>
            <person name="Hutchinson M.I."/>
            <person name="Powell A.J."/>
            <person name="Barry K."/>
            <person name="Miller A.N."/>
            <person name="Grigoriev I.V."/>
            <person name="Debuchy R."/>
            <person name="Gladieux P."/>
            <person name="Hiltunen Thoren M."/>
            <person name="Johannesson H."/>
        </authorList>
    </citation>
    <scope>NUCLEOTIDE SEQUENCE</scope>
    <source>
        <strain evidence="2">CBS 560.94</strain>
    </source>
</reference>
<gene>
    <name evidence="2" type="ORF">B0H65DRAFT_591705</name>
</gene>
<reference evidence="2" key="2">
    <citation type="submission" date="2023-06" db="EMBL/GenBank/DDBJ databases">
        <authorList>
            <consortium name="Lawrence Berkeley National Laboratory"/>
            <person name="Haridas S."/>
            <person name="Hensen N."/>
            <person name="Bonometti L."/>
            <person name="Westerberg I."/>
            <person name="Brannstrom I.O."/>
            <person name="Guillou S."/>
            <person name="Cros-Aarteil S."/>
            <person name="Calhoun S."/>
            <person name="Kuo A."/>
            <person name="Mondo S."/>
            <person name="Pangilinan J."/>
            <person name="Riley R."/>
            <person name="Labutti K."/>
            <person name="Andreopoulos B."/>
            <person name="Lipzen A."/>
            <person name="Chen C."/>
            <person name="Yanf M."/>
            <person name="Daum C."/>
            <person name="Ng V."/>
            <person name="Clum A."/>
            <person name="Steindorff A."/>
            <person name="Ohm R."/>
            <person name="Martin F."/>
            <person name="Silar P."/>
            <person name="Natvig D."/>
            <person name="Lalanne C."/>
            <person name="Gautier V."/>
            <person name="Ament-Velasquez S.L."/>
            <person name="Kruys A."/>
            <person name="Hutchinson M.I."/>
            <person name="Powell A.J."/>
            <person name="Barry K."/>
            <person name="Miller A.N."/>
            <person name="Grigoriev I.V."/>
            <person name="Debuchy R."/>
            <person name="Gladieux P."/>
            <person name="Thoren M.H."/>
            <person name="Johannesson H."/>
        </authorList>
    </citation>
    <scope>NUCLEOTIDE SEQUENCE</scope>
    <source>
        <strain evidence="2">CBS 560.94</strain>
    </source>
</reference>
<evidence type="ECO:0000313" key="3">
    <source>
        <dbReference type="Proteomes" id="UP001278500"/>
    </source>
</evidence>
<name>A0AAE0J9K3_9PEZI</name>